<name>A0A4Y7SYW5_COPMI</name>
<dbReference type="SUPFAM" id="SSF52047">
    <property type="entry name" value="RNI-like"/>
    <property type="match status" value="1"/>
</dbReference>
<reference evidence="1 2" key="1">
    <citation type="journal article" date="2019" name="Nat. Ecol. Evol.">
        <title>Megaphylogeny resolves global patterns of mushroom evolution.</title>
        <authorList>
            <person name="Varga T."/>
            <person name="Krizsan K."/>
            <person name="Foldi C."/>
            <person name="Dima B."/>
            <person name="Sanchez-Garcia M."/>
            <person name="Sanchez-Ramirez S."/>
            <person name="Szollosi G.J."/>
            <person name="Szarkandi J.G."/>
            <person name="Papp V."/>
            <person name="Albert L."/>
            <person name="Andreopoulos W."/>
            <person name="Angelini C."/>
            <person name="Antonin V."/>
            <person name="Barry K.W."/>
            <person name="Bougher N.L."/>
            <person name="Buchanan P."/>
            <person name="Buyck B."/>
            <person name="Bense V."/>
            <person name="Catcheside P."/>
            <person name="Chovatia M."/>
            <person name="Cooper J."/>
            <person name="Damon W."/>
            <person name="Desjardin D."/>
            <person name="Finy P."/>
            <person name="Geml J."/>
            <person name="Haridas S."/>
            <person name="Hughes K."/>
            <person name="Justo A."/>
            <person name="Karasinski D."/>
            <person name="Kautmanova I."/>
            <person name="Kiss B."/>
            <person name="Kocsube S."/>
            <person name="Kotiranta H."/>
            <person name="LaButti K.M."/>
            <person name="Lechner B.E."/>
            <person name="Liimatainen K."/>
            <person name="Lipzen A."/>
            <person name="Lukacs Z."/>
            <person name="Mihaltcheva S."/>
            <person name="Morgado L.N."/>
            <person name="Niskanen T."/>
            <person name="Noordeloos M.E."/>
            <person name="Ohm R.A."/>
            <person name="Ortiz-Santana B."/>
            <person name="Ovrebo C."/>
            <person name="Racz N."/>
            <person name="Riley R."/>
            <person name="Savchenko A."/>
            <person name="Shiryaev A."/>
            <person name="Soop K."/>
            <person name="Spirin V."/>
            <person name="Szebenyi C."/>
            <person name="Tomsovsky M."/>
            <person name="Tulloss R.E."/>
            <person name="Uehling J."/>
            <person name="Grigoriev I.V."/>
            <person name="Vagvolgyi C."/>
            <person name="Papp T."/>
            <person name="Martin F.M."/>
            <person name="Miettinen O."/>
            <person name="Hibbett D.S."/>
            <person name="Nagy L.G."/>
        </authorList>
    </citation>
    <scope>NUCLEOTIDE SEQUENCE [LARGE SCALE GENOMIC DNA]</scope>
    <source>
        <strain evidence="1 2">FP101781</strain>
    </source>
</reference>
<evidence type="ECO:0000313" key="1">
    <source>
        <dbReference type="EMBL" id="TEB26419.1"/>
    </source>
</evidence>
<dbReference type="EMBL" id="QPFP01000048">
    <property type="protein sequence ID" value="TEB26419.1"/>
    <property type="molecule type" value="Genomic_DNA"/>
</dbReference>
<keyword evidence="2" id="KW-1185">Reference proteome</keyword>
<dbReference type="STRING" id="71717.A0A4Y7SYW5"/>
<dbReference type="Gene3D" id="3.80.10.10">
    <property type="entry name" value="Ribonuclease Inhibitor"/>
    <property type="match status" value="1"/>
</dbReference>
<accession>A0A4Y7SYW5</accession>
<protein>
    <submittedName>
        <fullName evidence="1">Uncharacterized protein</fullName>
    </submittedName>
</protein>
<dbReference type="Proteomes" id="UP000298030">
    <property type="component" value="Unassembled WGS sequence"/>
</dbReference>
<dbReference type="OrthoDB" id="3038182at2759"/>
<dbReference type="InterPro" id="IPR032675">
    <property type="entry name" value="LRR_dom_sf"/>
</dbReference>
<proteinExistence type="predicted"/>
<evidence type="ECO:0000313" key="2">
    <source>
        <dbReference type="Proteomes" id="UP000298030"/>
    </source>
</evidence>
<gene>
    <name evidence="1" type="ORF">FA13DRAFT_1737348</name>
</gene>
<organism evidence="1 2">
    <name type="scientific">Coprinellus micaceus</name>
    <name type="common">Glistening ink-cap mushroom</name>
    <name type="synonym">Coprinus micaceus</name>
    <dbReference type="NCBI Taxonomy" id="71717"/>
    <lineage>
        <taxon>Eukaryota</taxon>
        <taxon>Fungi</taxon>
        <taxon>Dikarya</taxon>
        <taxon>Basidiomycota</taxon>
        <taxon>Agaricomycotina</taxon>
        <taxon>Agaricomycetes</taxon>
        <taxon>Agaricomycetidae</taxon>
        <taxon>Agaricales</taxon>
        <taxon>Agaricineae</taxon>
        <taxon>Psathyrellaceae</taxon>
        <taxon>Coprinellus</taxon>
    </lineage>
</organism>
<dbReference type="AlphaFoldDB" id="A0A4Y7SYW5"/>
<comment type="caution">
    <text evidence="1">The sequence shown here is derived from an EMBL/GenBank/DDBJ whole genome shotgun (WGS) entry which is preliminary data.</text>
</comment>
<sequence>MPICEECGERVRMEGPQTVEELEAEMAHVDALLQRLATHRSGLRRRINSLAPISRLPPEVLIEILRFSCSLGSSTTPLFLGSICTAWRNFVWTTPTLWARITLQIGRTTRGPRLQAKLPLLPQWLHRAGDLPLHIALFTTEEDDSTFSSLRSVMEILVERSEYWGSIECLLPPQCQDLLLGHRFPLLERAVFRPPIGSISTFSQPPDVFGGDNTPSLCDVDLSGYDFSSMVLPWDQLKRFKTQLLTVTECWELLKRCPQLERCELDHVYCTDNHIHDASSRAQMEKEKFVHQSLEVLNIAFIKGAAITLLDAVSLPSLKELGLHYAGVETVSLLPVVSLVSRSSPTCALRKLAITRSVFGEDDLIRCLTALPGLEELDLRMRQAVPTGPFTTIAQAARQSMTEGFVDLLMLTLDDPPFDQDSVLLPNLKRIHFTGALFCPVSLVLEMLAWRFARRVGDGTGVATLEEATFVLTSGSWCKPLVADIQTMQELREEGLRIQF</sequence>